<protein>
    <submittedName>
        <fullName evidence="2">Uncharacterized protein</fullName>
    </submittedName>
</protein>
<dbReference type="Proteomes" id="UP000007800">
    <property type="component" value="Unassembled WGS sequence"/>
</dbReference>
<evidence type="ECO:0000256" key="1">
    <source>
        <dbReference type="SAM" id="MobiDB-lite"/>
    </source>
</evidence>
<feature type="compositionally biased region" description="Basic and acidic residues" evidence="1">
    <location>
        <begin position="44"/>
        <end position="63"/>
    </location>
</feature>
<dbReference type="GeneID" id="9047453"/>
<sequence length="312" mass="35329">MAPKKRRIAKRCPRCARIVATRSERPCTSCMARERRRLLAEADDDTRGEVVDYSESRSEKEGEMAATRPVISLQFTRDVNATVEAEETTPNAEPELERDRSPRIVEGIPRASEQTPTASDFDRVLASRERYRAEAGRLQAKVRDLSVRREQTVEQNKAMDATLQDRAKQISQMQRTIDNLRCAVLQRRLDAEKIRKRACWSRNRLMKRNGQLMEYSAKLLTTAQELQAQLKVSNASVEAIQEAADDLSLSARNSVVPSQVVDGLVSTLPPLPSWDDDENAEETNNTREHNDVTEPSTLGGKDAPQRRVKQEE</sequence>
<accession>C5LIG2</accession>
<gene>
    <name evidence="2" type="ORF">Pmar_PMAR014583</name>
</gene>
<name>C5LIG2_PERM5</name>
<dbReference type="AlphaFoldDB" id="C5LIG2"/>
<feature type="compositionally biased region" description="Basic and acidic residues" evidence="1">
    <location>
        <begin position="303"/>
        <end position="312"/>
    </location>
</feature>
<organism evidence="3">
    <name type="scientific">Perkinsus marinus (strain ATCC 50983 / TXsc)</name>
    <dbReference type="NCBI Taxonomy" id="423536"/>
    <lineage>
        <taxon>Eukaryota</taxon>
        <taxon>Sar</taxon>
        <taxon>Alveolata</taxon>
        <taxon>Perkinsozoa</taxon>
        <taxon>Perkinsea</taxon>
        <taxon>Perkinsida</taxon>
        <taxon>Perkinsidae</taxon>
        <taxon>Perkinsus</taxon>
    </lineage>
</organism>
<dbReference type="EMBL" id="GG682243">
    <property type="protein sequence ID" value="EER03365.1"/>
    <property type="molecule type" value="Genomic_DNA"/>
</dbReference>
<evidence type="ECO:0000313" key="3">
    <source>
        <dbReference type="Proteomes" id="UP000007800"/>
    </source>
</evidence>
<keyword evidence="3" id="KW-1185">Reference proteome</keyword>
<feature type="region of interest" description="Disordered" evidence="1">
    <location>
        <begin position="44"/>
        <end position="65"/>
    </location>
</feature>
<proteinExistence type="predicted"/>
<evidence type="ECO:0000313" key="2">
    <source>
        <dbReference type="EMBL" id="EER03365.1"/>
    </source>
</evidence>
<feature type="region of interest" description="Disordered" evidence="1">
    <location>
        <begin position="268"/>
        <end position="312"/>
    </location>
</feature>
<dbReference type="RefSeq" id="XP_002771549.1">
    <property type="nucleotide sequence ID" value="XM_002771503.1"/>
</dbReference>
<reference evidence="2 3" key="1">
    <citation type="submission" date="2008-07" db="EMBL/GenBank/DDBJ databases">
        <authorList>
            <person name="El-Sayed N."/>
            <person name="Caler E."/>
            <person name="Inman J."/>
            <person name="Amedeo P."/>
            <person name="Hass B."/>
            <person name="Wortman J."/>
        </authorList>
    </citation>
    <scope>NUCLEOTIDE SEQUENCE [LARGE SCALE GENOMIC DNA]</scope>
    <source>
        <strain evidence="3">ATCC 50983 / TXsc</strain>
    </source>
</reference>
<dbReference type="InParanoid" id="C5LIG2"/>